<organism evidence="1 2">
    <name type="scientific">Crotalaria pallida</name>
    <name type="common">Smooth rattlebox</name>
    <name type="synonym">Crotalaria striata</name>
    <dbReference type="NCBI Taxonomy" id="3830"/>
    <lineage>
        <taxon>Eukaryota</taxon>
        <taxon>Viridiplantae</taxon>
        <taxon>Streptophyta</taxon>
        <taxon>Embryophyta</taxon>
        <taxon>Tracheophyta</taxon>
        <taxon>Spermatophyta</taxon>
        <taxon>Magnoliopsida</taxon>
        <taxon>eudicotyledons</taxon>
        <taxon>Gunneridae</taxon>
        <taxon>Pentapetalae</taxon>
        <taxon>rosids</taxon>
        <taxon>fabids</taxon>
        <taxon>Fabales</taxon>
        <taxon>Fabaceae</taxon>
        <taxon>Papilionoideae</taxon>
        <taxon>50 kb inversion clade</taxon>
        <taxon>genistoids sensu lato</taxon>
        <taxon>core genistoids</taxon>
        <taxon>Crotalarieae</taxon>
        <taxon>Crotalaria</taxon>
    </lineage>
</organism>
<protein>
    <submittedName>
        <fullName evidence="1">Uncharacterized protein</fullName>
    </submittedName>
</protein>
<name>A0AAN9IGL4_CROPI</name>
<gene>
    <name evidence="1" type="ORF">RIF29_17615</name>
</gene>
<dbReference type="EMBL" id="JAYWIO010000003">
    <property type="protein sequence ID" value="KAK7276475.1"/>
    <property type="molecule type" value="Genomic_DNA"/>
</dbReference>
<dbReference type="Proteomes" id="UP001372338">
    <property type="component" value="Unassembled WGS sequence"/>
</dbReference>
<keyword evidence="2" id="KW-1185">Reference proteome</keyword>
<comment type="caution">
    <text evidence="1">The sequence shown here is derived from an EMBL/GenBank/DDBJ whole genome shotgun (WGS) entry which is preliminary data.</text>
</comment>
<sequence length="108" mass="12649">MDSSRKLKDNILQQKSSRLRWVKDGDSNLRFFHAAINRNRKRLEIPGLKINRNRKRLEIPGLKINDQWVEDPEYVKDYIKESDYCLRKTVQLVAAGTLRISPSPGHGF</sequence>
<reference evidence="1 2" key="1">
    <citation type="submission" date="2024-01" db="EMBL/GenBank/DDBJ databases">
        <title>The genomes of 5 underutilized Papilionoideae crops provide insights into root nodulation and disease resistanc.</title>
        <authorList>
            <person name="Yuan L."/>
        </authorList>
    </citation>
    <scope>NUCLEOTIDE SEQUENCE [LARGE SCALE GENOMIC DNA]</scope>
    <source>
        <strain evidence="1">ZHUSHIDOU_FW_LH</strain>
        <tissue evidence="1">Leaf</tissue>
    </source>
</reference>
<evidence type="ECO:0000313" key="2">
    <source>
        <dbReference type="Proteomes" id="UP001372338"/>
    </source>
</evidence>
<proteinExistence type="predicted"/>
<accession>A0AAN9IGL4</accession>
<evidence type="ECO:0000313" key="1">
    <source>
        <dbReference type="EMBL" id="KAK7276475.1"/>
    </source>
</evidence>
<dbReference type="AlphaFoldDB" id="A0AAN9IGL4"/>